<organism evidence="3 4">
    <name type="scientific">Smittium mucronatum</name>
    <dbReference type="NCBI Taxonomy" id="133383"/>
    <lineage>
        <taxon>Eukaryota</taxon>
        <taxon>Fungi</taxon>
        <taxon>Fungi incertae sedis</taxon>
        <taxon>Zoopagomycota</taxon>
        <taxon>Kickxellomycotina</taxon>
        <taxon>Harpellomycetes</taxon>
        <taxon>Harpellales</taxon>
        <taxon>Legeriomycetaceae</taxon>
        <taxon>Smittium</taxon>
    </lineage>
</organism>
<feature type="coiled-coil region" evidence="1">
    <location>
        <begin position="478"/>
        <end position="530"/>
    </location>
</feature>
<dbReference type="EMBL" id="LSSL01002558">
    <property type="protein sequence ID" value="OLY81339.1"/>
    <property type="molecule type" value="Genomic_DNA"/>
</dbReference>
<dbReference type="STRING" id="133383.A0A1R0GWS1"/>
<feature type="compositionally biased region" description="Polar residues" evidence="2">
    <location>
        <begin position="800"/>
        <end position="812"/>
    </location>
</feature>
<evidence type="ECO:0000256" key="1">
    <source>
        <dbReference type="SAM" id="Coils"/>
    </source>
</evidence>
<feature type="compositionally biased region" description="Polar residues" evidence="2">
    <location>
        <begin position="295"/>
        <end position="321"/>
    </location>
</feature>
<evidence type="ECO:0000313" key="3">
    <source>
        <dbReference type="EMBL" id="OLY81339.1"/>
    </source>
</evidence>
<comment type="caution">
    <text evidence="3">The sequence shown here is derived from an EMBL/GenBank/DDBJ whole genome shotgun (WGS) entry which is preliminary data.</text>
</comment>
<feature type="compositionally biased region" description="Basic and acidic residues" evidence="2">
    <location>
        <begin position="322"/>
        <end position="338"/>
    </location>
</feature>
<protein>
    <submittedName>
        <fullName evidence="3">Uncharacterized protein</fullName>
    </submittedName>
</protein>
<feature type="region of interest" description="Disordered" evidence="2">
    <location>
        <begin position="791"/>
        <end position="812"/>
    </location>
</feature>
<dbReference type="AlphaFoldDB" id="A0A1R0GWS1"/>
<proteinExistence type="predicted"/>
<feature type="compositionally biased region" description="Polar residues" evidence="2">
    <location>
        <begin position="430"/>
        <end position="440"/>
    </location>
</feature>
<feature type="region of interest" description="Disordered" evidence="2">
    <location>
        <begin position="208"/>
        <end position="250"/>
    </location>
</feature>
<feature type="region of interest" description="Disordered" evidence="2">
    <location>
        <begin position="294"/>
        <end position="406"/>
    </location>
</feature>
<name>A0A1R0GWS1_9FUNG</name>
<reference evidence="3 4" key="1">
    <citation type="journal article" date="2016" name="Mol. Biol. Evol.">
        <title>Genome-Wide Survey of Gut Fungi (Harpellales) Reveals the First Horizontally Transferred Ubiquitin Gene from a Mosquito Host.</title>
        <authorList>
            <person name="Wang Y."/>
            <person name="White M.M."/>
            <person name="Kvist S."/>
            <person name="Moncalvo J.M."/>
        </authorList>
    </citation>
    <scope>NUCLEOTIDE SEQUENCE [LARGE SCALE GENOMIC DNA]</scope>
    <source>
        <strain evidence="3 4">ALG-7-W6</strain>
    </source>
</reference>
<evidence type="ECO:0000313" key="4">
    <source>
        <dbReference type="Proteomes" id="UP000187455"/>
    </source>
</evidence>
<keyword evidence="4" id="KW-1185">Reference proteome</keyword>
<feature type="compositionally biased region" description="Polar residues" evidence="2">
    <location>
        <begin position="339"/>
        <end position="365"/>
    </location>
</feature>
<evidence type="ECO:0000256" key="2">
    <source>
        <dbReference type="SAM" id="MobiDB-lite"/>
    </source>
</evidence>
<sequence>MKNLNHSETTQKNLDISADQIQTYNSIALDDFPDQIENRDSSIDKDLDSDKIPLSNSNVFLHSTLNSSNTKYSLANTTHSKDSNYIVEQLKGTINADDAWSFVSFNKDESETMLKEPGSLNNRIEISEKRFPLQKNIDDEKIQCESIAEDDIKEDFSKFQESNKESILSPEKKSSVNAINSKKQTKNVLSLEKNLELIKNIPLTSSNDIIKNENPSKLKKSPLRITDSGRSPLIKPSPNRNSLEGLKKETGVLPRKSNRNLIHEIKKGSDPNPSLGSRSSLYLNPVGIANKFPNKHSSNSKLTQAIHSPSTISSISNTANKSIDKAKRINNDQSKPDNSRNSNRLYKSSISPINQKGSVIKPSSNIPISRSSEEKKIIQSKSVSSKPAINSSSKIPNSTNYTKVEGSRTLNSSIQLLSKKPDLLSKIPSPKNQLPLTSNTQHKKSLMKNPLPVEAEFSSKSRSNSEFDEDFRTLKSSVRNLQSQNLKLESDLNRSRNSGIFIRAETDKLTDYLKSKVSELEKELDRQKMKYYMEIEDQKKILSEKNLRISFLEGKILEKEATHNDAVEKLSENHSIVLLEIKNQNSELSTSFLQVDNERRNLEESVVNLNYKMDEKLGVIESLNCSLAEKSEYIKKLKIMVEDLKNPPIVKEYEDMVIKLTTERNKYKGDIESMKKLNINKNLELKNSRAELILNYRSLVDYVIRLLEIASSSTGYDSNVENFRQSALNLFSDPNDQIDEYALLSSKDLEESRELQIDLVSKAQEFLIDLSKVIDGLTKFVESNKNHSKESQIISEDELSASNKLDTPKNESNSASYYQYATIDDVDIEILDNIERANKEVGIPSSKGSSISSESSEMAFINNRHRNMTLSSLQESETIVPCVADNEGYLQNRQGSSHSPKDSETATVTMINICDNVGTEDIVNKKPQSCLELLSSSTKDKGLISDLSLSYPKSPKVHPEIQTNQDNSHEFIDSHFNNLSLQSPSSNNKCSTNHPKNDIPHLLECHRYPIQQTLDHKSSPFIDDDSSLLFKDRSIEYLQNSSLGYSPSRSSVYNPRSAAYFSNDTDLPPHFPRLSNSQYNSNRNGFDPEALVEKKPYSELLDTNIPFSDLMEKLKAKDSDSPEILDEKLKRLVLEKNKAMRELSRIPVNPKDRMIIRKADLEELLYDINGLISGVRLGFKYHINK</sequence>
<feature type="region of interest" description="Disordered" evidence="2">
    <location>
        <begin position="423"/>
        <end position="449"/>
    </location>
</feature>
<feature type="compositionally biased region" description="Polar residues" evidence="2">
    <location>
        <begin position="387"/>
        <end position="406"/>
    </location>
</feature>
<dbReference type="OrthoDB" id="5600564at2759"/>
<keyword evidence="1" id="KW-0175">Coiled coil</keyword>
<dbReference type="Proteomes" id="UP000187455">
    <property type="component" value="Unassembled WGS sequence"/>
</dbReference>
<gene>
    <name evidence="3" type="ORF">AYI68_g4559</name>
</gene>
<accession>A0A1R0GWS1</accession>